<gene>
    <name evidence="1" type="ORF">HF682_01195</name>
</gene>
<dbReference type="RefSeq" id="WP_168875433.1">
    <property type="nucleotide sequence ID" value="NZ_JABAIM010000001.1"/>
</dbReference>
<protein>
    <recommendedName>
        <fullName evidence="3">SGNH/GDSL hydrolase family protein</fullName>
    </recommendedName>
</protein>
<dbReference type="Proteomes" id="UP000587991">
    <property type="component" value="Unassembled WGS sequence"/>
</dbReference>
<sequence length="231" mass="25059">MAETARFLLVGDSHAGAIGRAAQAAEVPFVGGPVGAGRDFIGRFHERCGEEIRWLHAGVAAYMDEFQRTLGGGPLGKLTTPVVSTIGFGAHFFAIHESWRIYQDRQQQYSPAFLAGPLFSKLIGVMAQDALALYRDLHDMGLRVLAVMPPQRVLETADPTIFFAAQEALKQHLQAIGIEVIDVRPEAAGPDGYQRPEYCEPNDTLHGNQAFGALILNALHQAGVGVMHESQ</sequence>
<proteinExistence type="predicted"/>
<reference evidence="1 2" key="1">
    <citation type="submission" date="2020-04" db="EMBL/GenBank/DDBJ databases">
        <title>Draft genome of Leeia sp. IMCC25680.</title>
        <authorList>
            <person name="Song J."/>
            <person name="Cho J.-C."/>
        </authorList>
    </citation>
    <scope>NUCLEOTIDE SEQUENCE [LARGE SCALE GENOMIC DNA]</scope>
    <source>
        <strain evidence="1 2">IMCC25680</strain>
    </source>
</reference>
<evidence type="ECO:0000313" key="2">
    <source>
        <dbReference type="Proteomes" id="UP000587991"/>
    </source>
</evidence>
<evidence type="ECO:0008006" key="3">
    <source>
        <dbReference type="Google" id="ProtNLM"/>
    </source>
</evidence>
<name>A0A847S817_9NEIS</name>
<keyword evidence="2" id="KW-1185">Reference proteome</keyword>
<dbReference type="AlphaFoldDB" id="A0A847S817"/>
<evidence type="ECO:0000313" key="1">
    <source>
        <dbReference type="EMBL" id="NLR73776.1"/>
    </source>
</evidence>
<organism evidence="1 2">
    <name type="scientific">Leeia aquatica</name>
    <dbReference type="NCBI Taxonomy" id="2725557"/>
    <lineage>
        <taxon>Bacteria</taxon>
        <taxon>Pseudomonadati</taxon>
        <taxon>Pseudomonadota</taxon>
        <taxon>Betaproteobacteria</taxon>
        <taxon>Neisseriales</taxon>
        <taxon>Leeiaceae</taxon>
        <taxon>Leeia</taxon>
    </lineage>
</organism>
<dbReference type="EMBL" id="JABAIM010000001">
    <property type="protein sequence ID" value="NLR73776.1"/>
    <property type="molecule type" value="Genomic_DNA"/>
</dbReference>
<comment type="caution">
    <text evidence="1">The sequence shown here is derived from an EMBL/GenBank/DDBJ whole genome shotgun (WGS) entry which is preliminary data.</text>
</comment>
<accession>A0A847S817</accession>